<dbReference type="OrthoDB" id="9785707at2"/>
<dbReference type="PANTHER" id="PTHR43022:SF1">
    <property type="entry name" value="PROTEIN SMF"/>
    <property type="match status" value="1"/>
</dbReference>
<evidence type="ECO:0000313" key="5">
    <source>
        <dbReference type="Proteomes" id="UP000051139"/>
    </source>
</evidence>
<comment type="similarity">
    <text evidence="1">Belongs to the DprA/Smf family.</text>
</comment>
<dbReference type="NCBIfam" id="TIGR00732">
    <property type="entry name" value="dprA"/>
    <property type="match status" value="1"/>
</dbReference>
<evidence type="ECO:0000313" key="6">
    <source>
        <dbReference type="Proteomes" id="UP000321429"/>
    </source>
</evidence>
<evidence type="ECO:0000259" key="2">
    <source>
        <dbReference type="Pfam" id="PF02481"/>
    </source>
</evidence>
<dbReference type="Proteomes" id="UP000321429">
    <property type="component" value="Unassembled WGS sequence"/>
</dbReference>
<dbReference type="EMBL" id="JQCB01000002">
    <property type="protein sequence ID" value="KRN97004.1"/>
    <property type="molecule type" value="Genomic_DNA"/>
</dbReference>
<dbReference type="STRING" id="348151.IV55_GL000880"/>
<name>A0A0R2LCV8_9LACO</name>
<sequence length="292" mass="31510">MQTLITKLNHDFLVRLQLVPGIGLAARRKVWQFLQDHLDEPLTIKQVAQLLALDAIGCTQLFNNWHDDRLTATVLANEQHSQVVTIVDDAYPQHLRELYAAPLALFCHGNLALLNDAGLAIVGARQATTYSYALLKQWLPELVGIKRPIISGLAAGVDSLSHQLAMNNRGQTVAVIGTGLDVAYPASNQSLQQKIASEQLLVSEYPLGTTPAKHHFPERNRIIAGLAQAILVTEAAIHSGSLITANIGLQENRDVLAVPGRVTDRLSAGCNALIAAGATPVSSAEDILNELR</sequence>
<dbReference type="Proteomes" id="UP000051139">
    <property type="component" value="Unassembled WGS sequence"/>
</dbReference>
<keyword evidence="5" id="KW-1185">Reference proteome</keyword>
<comment type="caution">
    <text evidence="4">The sequence shown here is derived from an EMBL/GenBank/DDBJ whole genome shotgun (WGS) entry which is preliminary data.</text>
</comment>
<reference evidence="3 6" key="2">
    <citation type="submission" date="2019-07" db="EMBL/GenBank/DDBJ databases">
        <title>Whole genome shotgun sequence of Lactobacillus siliginis NBRC 101315.</title>
        <authorList>
            <person name="Hosoyama A."/>
            <person name="Uohara A."/>
            <person name="Ohji S."/>
            <person name="Ichikawa N."/>
        </authorList>
    </citation>
    <scope>NUCLEOTIDE SEQUENCE [LARGE SCALE GENOMIC DNA]</scope>
    <source>
        <strain evidence="3 6">NBRC 101315</strain>
    </source>
</reference>
<accession>A0A0R2LCV8</accession>
<evidence type="ECO:0000313" key="3">
    <source>
        <dbReference type="EMBL" id="GEK27763.1"/>
    </source>
</evidence>
<dbReference type="RefSeq" id="WP_057808947.1">
    <property type="nucleotide sequence ID" value="NZ_BJUD01000001.1"/>
</dbReference>
<dbReference type="SUPFAM" id="SSF102405">
    <property type="entry name" value="MCP/YpsA-like"/>
    <property type="match status" value="1"/>
</dbReference>
<dbReference type="AlphaFoldDB" id="A0A0R2LCV8"/>
<evidence type="ECO:0000313" key="4">
    <source>
        <dbReference type="EMBL" id="KRN97004.1"/>
    </source>
</evidence>
<dbReference type="EMBL" id="BJUD01000001">
    <property type="protein sequence ID" value="GEK27763.1"/>
    <property type="molecule type" value="Genomic_DNA"/>
</dbReference>
<dbReference type="GO" id="GO:0009294">
    <property type="term" value="P:DNA-mediated transformation"/>
    <property type="evidence" value="ECO:0007669"/>
    <property type="project" value="InterPro"/>
</dbReference>
<organism evidence="4 5">
    <name type="scientific">Furfurilactobacillus siliginis</name>
    <dbReference type="NCBI Taxonomy" id="348151"/>
    <lineage>
        <taxon>Bacteria</taxon>
        <taxon>Bacillati</taxon>
        <taxon>Bacillota</taxon>
        <taxon>Bacilli</taxon>
        <taxon>Lactobacillales</taxon>
        <taxon>Lactobacillaceae</taxon>
        <taxon>Furfurilactobacillus</taxon>
    </lineage>
</organism>
<dbReference type="InterPro" id="IPR003488">
    <property type="entry name" value="DprA"/>
</dbReference>
<feature type="domain" description="Smf/DprA SLOG" evidence="2">
    <location>
        <begin position="82"/>
        <end position="291"/>
    </location>
</feature>
<evidence type="ECO:0000256" key="1">
    <source>
        <dbReference type="ARBA" id="ARBA00006525"/>
    </source>
</evidence>
<gene>
    <name evidence="4" type="ORF">IV55_GL000880</name>
    <name evidence="3" type="ORF">LSI01_00740</name>
</gene>
<proteinExistence type="inferred from homology"/>
<reference evidence="4 5" key="1">
    <citation type="journal article" date="2015" name="Genome Announc.">
        <title>Expanding the biotechnology potential of lactobacilli through comparative genomics of 213 strains and associated genera.</title>
        <authorList>
            <person name="Sun Z."/>
            <person name="Harris H.M."/>
            <person name="McCann A."/>
            <person name="Guo C."/>
            <person name="Argimon S."/>
            <person name="Zhang W."/>
            <person name="Yang X."/>
            <person name="Jeffery I.B."/>
            <person name="Cooney J.C."/>
            <person name="Kagawa T.F."/>
            <person name="Liu W."/>
            <person name="Song Y."/>
            <person name="Salvetti E."/>
            <person name="Wrobel A."/>
            <person name="Rasinkangas P."/>
            <person name="Parkhill J."/>
            <person name="Rea M.C."/>
            <person name="O'Sullivan O."/>
            <person name="Ritari J."/>
            <person name="Douillard F.P."/>
            <person name="Paul Ross R."/>
            <person name="Yang R."/>
            <person name="Briner A.E."/>
            <person name="Felis G.E."/>
            <person name="de Vos W.M."/>
            <person name="Barrangou R."/>
            <person name="Klaenhammer T.R."/>
            <person name="Caufield P.W."/>
            <person name="Cui Y."/>
            <person name="Zhang H."/>
            <person name="O'Toole P.W."/>
        </authorList>
    </citation>
    <scope>NUCLEOTIDE SEQUENCE [LARGE SCALE GENOMIC DNA]</scope>
    <source>
        <strain evidence="4 5">DSM 22696</strain>
    </source>
</reference>
<dbReference type="Pfam" id="PF02481">
    <property type="entry name" value="DNA_processg_A"/>
    <property type="match status" value="1"/>
</dbReference>
<dbReference type="PATRIC" id="fig|348151.3.peg.905"/>
<dbReference type="PANTHER" id="PTHR43022">
    <property type="entry name" value="PROTEIN SMF"/>
    <property type="match status" value="1"/>
</dbReference>
<protein>
    <submittedName>
        <fullName evidence="3">DNA processing protein DprA</fullName>
    </submittedName>
    <submittedName>
        <fullName evidence="4">DNA protecting protein DprA</fullName>
    </submittedName>
</protein>
<dbReference type="Gene3D" id="3.40.50.450">
    <property type="match status" value="1"/>
</dbReference>
<dbReference type="InterPro" id="IPR057666">
    <property type="entry name" value="DrpA_SLOG"/>
</dbReference>